<dbReference type="GO" id="GO:0043137">
    <property type="term" value="P:DNA replication, removal of RNA primer"/>
    <property type="evidence" value="ECO:0007669"/>
    <property type="project" value="TreeGrafter"/>
</dbReference>
<dbReference type="InterPro" id="IPR050092">
    <property type="entry name" value="RNase_H"/>
</dbReference>
<organism evidence="13">
    <name type="scientific">hydrocarbon metagenome</name>
    <dbReference type="NCBI Taxonomy" id="938273"/>
    <lineage>
        <taxon>unclassified sequences</taxon>
        <taxon>metagenomes</taxon>
        <taxon>ecological metagenomes</taxon>
    </lineage>
</organism>
<evidence type="ECO:0000256" key="3">
    <source>
        <dbReference type="ARBA" id="ARBA00004065"/>
    </source>
</evidence>
<dbReference type="GO" id="GO:0003676">
    <property type="term" value="F:nucleic acid binding"/>
    <property type="evidence" value="ECO:0007669"/>
    <property type="project" value="InterPro"/>
</dbReference>
<dbReference type="InterPro" id="IPR012337">
    <property type="entry name" value="RNaseH-like_sf"/>
</dbReference>
<evidence type="ECO:0000256" key="6">
    <source>
        <dbReference type="ARBA" id="ARBA00012180"/>
    </source>
</evidence>
<feature type="domain" description="RNase H type-1" evidence="12">
    <location>
        <begin position="9"/>
        <end position="151"/>
    </location>
</feature>
<evidence type="ECO:0000256" key="8">
    <source>
        <dbReference type="ARBA" id="ARBA00022723"/>
    </source>
</evidence>
<evidence type="ECO:0000256" key="2">
    <source>
        <dbReference type="ARBA" id="ARBA00001946"/>
    </source>
</evidence>
<comment type="caution">
    <text evidence="13">The sequence shown here is derived from an EMBL/GenBank/DDBJ whole genome shotgun (WGS) entry which is preliminary data.</text>
</comment>
<keyword evidence="11" id="KW-0460">Magnesium</keyword>
<dbReference type="EMBL" id="LNQE01000262">
    <property type="protein sequence ID" value="KUG28060.1"/>
    <property type="molecule type" value="Genomic_DNA"/>
</dbReference>
<comment type="function">
    <text evidence="3">Endonuclease that specifically degrades the RNA of RNA-DNA hybrids.</text>
</comment>
<dbReference type="Pfam" id="PF00075">
    <property type="entry name" value="RNase_H"/>
    <property type="match status" value="1"/>
</dbReference>
<dbReference type="InterPro" id="IPR036397">
    <property type="entry name" value="RNaseH_sf"/>
</dbReference>
<keyword evidence="7" id="KW-0540">Nuclease</keyword>
<name>A0A0W8G4V6_9ZZZZ</name>
<dbReference type="FunFam" id="3.30.420.10:FF:000089">
    <property type="entry name" value="Ribonuclease H"/>
    <property type="match status" value="1"/>
</dbReference>
<reference evidence="13" key="1">
    <citation type="journal article" date="2015" name="Proc. Natl. Acad. Sci. U.S.A.">
        <title>Networks of energetic and metabolic interactions define dynamics in microbial communities.</title>
        <authorList>
            <person name="Embree M."/>
            <person name="Liu J.K."/>
            <person name="Al-Bassam M.M."/>
            <person name="Zengler K."/>
        </authorList>
    </citation>
    <scope>NUCLEOTIDE SEQUENCE</scope>
</reference>
<dbReference type="AlphaFoldDB" id="A0A0W8G4V6"/>
<dbReference type="GO" id="GO:0046872">
    <property type="term" value="F:metal ion binding"/>
    <property type="evidence" value="ECO:0007669"/>
    <property type="project" value="UniProtKB-KW"/>
</dbReference>
<dbReference type="CDD" id="cd09278">
    <property type="entry name" value="RNase_HI_prokaryote_like"/>
    <property type="match status" value="1"/>
</dbReference>
<evidence type="ECO:0000256" key="11">
    <source>
        <dbReference type="ARBA" id="ARBA00022842"/>
    </source>
</evidence>
<evidence type="ECO:0000313" key="13">
    <source>
        <dbReference type="EMBL" id="KUG28060.1"/>
    </source>
</evidence>
<evidence type="ECO:0000256" key="10">
    <source>
        <dbReference type="ARBA" id="ARBA00022801"/>
    </source>
</evidence>
<keyword evidence="8" id="KW-0479">Metal-binding</keyword>
<comment type="similarity">
    <text evidence="4">Belongs to the RNase H family.</text>
</comment>
<comment type="subunit">
    <text evidence="5">Monomer.</text>
</comment>
<evidence type="ECO:0000256" key="7">
    <source>
        <dbReference type="ARBA" id="ARBA00022722"/>
    </source>
</evidence>
<dbReference type="InterPro" id="IPR022892">
    <property type="entry name" value="RNaseHI"/>
</dbReference>
<sequence>MTEIETPGDGSGVRIYTDGCCFGNPGPGGYGAVLLFGEARKELSGGRRLTTNNRMELLAVIEALTALTRPCRADVFTDSQYVRNAIEKRWLAGWRKNGWKTADKKPVKNKDLWERLVPLLAACQVRFHWVRGHAGDPENERCDVLAKAAAGKPGLVADEGYPG</sequence>
<dbReference type="HAMAP" id="MF_00042">
    <property type="entry name" value="RNase_H"/>
    <property type="match status" value="1"/>
</dbReference>
<dbReference type="InterPro" id="IPR002156">
    <property type="entry name" value="RNaseH_domain"/>
</dbReference>
<dbReference type="PANTHER" id="PTHR10642:SF26">
    <property type="entry name" value="RIBONUCLEASE H1"/>
    <property type="match status" value="1"/>
</dbReference>
<gene>
    <name evidence="13" type="ORF">ASZ90_002081</name>
</gene>
<dbReference type="NCBIfam" id="NF001236">
    <property type="entry name" value="PRK00203.1"/>
    <property type="match status" value="1"/>
</dbReference>
<dbReference type="PANTHER" id="PTHR10642">
    <property type="entry name" value="RIBONUCLEASE H1"/>
    <property type="match status" value="1"/>
</dbReference>
<dbReference type="GO" id="GO:0004523">
    <property type="term" value="F:RNA-DNA hybrid ribonuclease activity"/>
    <property type="evidence" value="ECO:0007669"/>
    <property type="project" value="UniProtKB-EC"/>
</dbReference>
<comment type="catalytic activity">
    <reaction evidence="1">
        <text>Endonucleolytic cleavage to 5'-phosphomonoester.</text>
        <dbReference type="EC" id="3.1.26.4"/>
    </reaction>
</comment>
<evidence type="ECO:0000256" key="9">
    <source>
        <dbReference type="ARBA" id="ARBA00022759"/>
    </source>
</evidence>
<comment type="cofactor">
    <cofactor evidence="2">
        <name>Mg(2+)</name>
        <dbReference type="ChEBI" id="CHEBI:18420"/>
    </cofactor>
</comment>
<dbReference type="Gene3D" id="3.30.420.10">
    <property type="entry name" value="Ribonuclease H-like superfamily/Ribonuclease H"/>
    <property type="match status" value="1"/>
</dbReference>
<keyword evidence="9" id="KW-0255">Endonuclease</keyword>
<evidence type="ECO:0000256" key="5">
    <source>
        <dbReference type="ARBA" id="ARBA00011245"/>
    </source>
</evidence>
<dbReference type="EC" id="3.1.26.4" evidence="6"/>
<keyword evidence="10 13" id="KW-0378">Hydrolase</keyword>
<evidence type="ECO:0000256" key="4">
    <source>
        <dbReference type="ARBA" id="ARBA00005300"/>
    </source>
</evidence>
<protein>
    <recommendedName>
        <fullName evidence="6">ribonuclease H</fullName>
        <ecNumber evidence="6">3.1.26.4</ecNumber>
    </recommendedName>
</protein>
<evidence type="ECO:0000256" key="1">
    <source>
        <dbReference type="ARBA" id="ARBA00000077"/>
    </source>
</evidence>
<dbReference type="PROSITE" id="PS50879">
    <property type="entry name" value="RNASE_H_1"/>
    <property type="match status" value="1"/>
</dbReference>
<evidence type="ECO:0000259" key="12">
    <source>
        <dbReference type="PROSITE" id="PS50879"/>
    </source>
</evidence>
<accession>A0A0W8G4V6</accession>
<proteinExistence type="inferred from homology"/>
<dbReference type="SUPFAM" id="SSF53098">
    <property type="entry name" value="Ribonuclease H-like"/>
    <property type="match status" value="1"/>
</dbReference>